<feature type="transmembrane region" description="Helical" evidence="2">
    <location>
        <begin position="25"/>
        <end position="48"/>
    </location>
</feature>
<name>A0ABQ5Q513_9BACT</name>
<evidence type="ECO:0000256" key="1">
    <source>
        <dbReference type="SAM" id="MobiDB-lite"/>
    </source>
</evidence>
<protein>
    <submittedName>
        <fullName evidence="3">Uncharacterized protein</fullName>
    </submittedName>
</protein>
<feature type="compositionally biased region" description="Basic and acidic residues" evidence="1">
    <location>
        <begin position="165"/>
        <end position="188"/>
    </location>
</feature>
<organism evidence="3 4">
    <name type="scientific">Geothrix rubra</name>
    <dbReference type="NCBI Taxonomy" id="2927977"/>
    <lineage>
        <taxon>Bacteria</taxon>
        <taxon>Pseudomonadati</taxon>
        <taxon>Acidobacteriota</taxon>
        <taxon>Holophagae</taxon>
        <taxon>Holophagales</taxon>
        <taxon>Holophagaceae</taxon>
        <taxon>Geothrix</taxon>
    </lineage>
</organism>
<accession>A0ABQ5Q513</accession>
<reference evidence="3 4" key="1">
    <citation type="journal article" date="2023" name="Antonie Van Leeuwenhoek">
        <title>Mesoterricola silvestris gen. nov., sp. nov., Mesoterricola sediminis sp. nov., Geothrix oryzae sp. nov., Geothrix edaphica sp. nov., Geothrix rubra sp. nov., and Geothrix limicola sp. nov., six novel members of Acidobacteriota isolated from soils.</title>
        <authorList>
            <person name="Itoh H."/>
            <person name="Sugisawa Y."/>
            <person name="Mise K."/>
            <person name="Xu Z."/>
            <person name="Kuniyasu M."/>
            <person name="Ushijima N."/>
            <person name="Kawano K."/>
            <person name="Kobayashi E."/>
            <person name="Shiratori Y."/>
            <person name="Masuda Y."/>
            <person name="Senoo K."/>
        </authorList>
    </citation>
    <scope>NUCLEOTIDE SEQUENCE [LARGE SCALE GENOMIC DNA]</scope>
    <source>
        <strain evidence="3 4">Red803</strain>
    </source>
</reference>
<sequence>MADSSWDNDGYGKPTKVGMPTWAKVLLGCGVVAVLAMATCVGGGMYLAHRLKKDPNGFKKQVLGFAIDRIRPEWEDFRAVVEQLRTAEGCRALYAANPDLAATWPKEADFLAAAKAWQPGLPSAPELTPELLQGHEGIQINSQFGGKVRVSWRPKDGPDVAVTFDRSRKPGDTAPRRVLEVEVHPASN</sequence>
<evidence type="ECO:0000313" key="4">
    <source>
        <dbReference type="Proteomes" id="UP001165089"/>
    </source>
</evidence>
<evidence type="ECO:0000313" key="3">
    <source>
        <dbReference type="EMBL" id="GLH69200.1"/>
    </source>
</evidence>
<keyword evidence="2" id="KW-1133">Transmembrane helix</keyword>
<keyword evidence="2" id="KW-0472">Membrane</keyword>
<keyword evidence="2" id="KW-0812">Transmembrane</keyword>
<dbReference type="Proteomes" id="UP001165089">
    <property type="component" value="Unassembled WGS sequence"/>
</dbReference>
<feature type="region of interest" description="Disordered" evidence="1">
    <location>
        <begin position="162"/>
        <end position="188"/>
    </location>
</feature>
<keyword evidence="4" id="KW-1185">Reference proteome</keyword>
<gene>
    <name evidence="3" type="ORF">GETHPA_07330</name>
</gene>
<proteinExistence type="predicted"/>
<comment type="caution">
    <text evidence="3">The sequence shown here is derived from an EMBL/GenBank/DDBJ whole genome shotgun (WGS) entry which is preliminary data.</text>
</comment>
<evidence type="ECO:0000256" key="2">
    <source>
        <dbReference type="SAM" id="Phobius"/>
    </source>
</evidence>
<dbReference type="RefSeq" id="WP_285723043.1">
    <property type="nucleotide sequence ID" value="NZ_BSDD01000001.1"/>
</dbReference>
<dbReference type="EMBL" id="BSDD01000001">
    <property type="protein sequence ID" value="GLH69200.1"/>
    <property type="molecule type" value="Genomic_DNA"/>
</dbReference>